<reference evidence="2" key="1">
    <citation type="submission" date="2021-06" db="EMBL/GenBank/DDBJ databases">
        <title>Updating the genus Pseudomonas: Description of 43 new species and partition of the Pseudomonas putida group.</title>
        <authorList>
            <person name="Girard L."/>
            <person name="Lood C."/>
            <person name="Vandamme P."/>
            <person name="Rokni-Zadeh H."/>
            <person name="Van Noort V."/>
            <person name="Hofte M."/>
            <person name="Lavigne R."/>
            <person name="De Mot R."/>
        </authorList>
    </citation>
    <scope>NUCLEOTIDE SEQUENCE</scope>
    <source>
        <strain evidence="2">SWRI103</strain>
    </source>
</reference>
<feature type="signal peptide" evidence="1">
    <location>
        <begin position="1"/>
        <end position="23"/>
    </location>
</feature>
<evidence type="ECO:0000313" key="2">
    <source>
        <dbReference type="EMBL" id="MBV4452716.1"/>
    </source>
</evidence>
<keyword evidence="1" id="KW-0732">Signal</keyword>
<comment type="caution">
    <text evidence="2">The sequence shown here is derived from an EMBL/GenBank/DDBJ whole genome shotgun (WGS) entry which is preliminary data.</text>
</comment>
<evidence type="ECO:0000256" key="1">
    <source>
        <dbReference type="SAM" id="SignalP"/>
    </source>
</evidence>
<organism evidence="2 3">
    <name type="scientific">Pseudomonas azadiae</name>
    <dbReference type="NCBI Taxonomy" id="2843612"/>
    <lineage>
        <taxon>Bacteria</taxon>
        <taxon>Pseudomonadati</taxon>
        <taxon>Pseudomonadota</taxon>
        <taxon>Gammaproteobacteria</taxon>
        <taxon>Pseudomonadales</taxon>
        <taxon>Pseudomonadaceae</taxon>
        <taxon>Pseudomonas</taxon>
    </lineage>
</organism>
<name>A0ABS6NWV8_9PSED</name>
<proteinExistence type="predicted"/>
<protein>
    <submittedName>
        <fullName evidence="2">Uncharacterized protein</fullName>
    </submittedName>
</protein>
<accession>A0ABS6NWV8</accession>
<dbReference type="RefSeq" id="WP_169377588.1">
    <property type="nucleotide sequence ID" value="NZ_JAHSTY010000001.1"/>
</dbReference>
<dbReference type="Proteomes" id="UP001048976">
    <property type="component" value="Unassembled WGS sequence"/>
</dbReference>
<keyword evidence="3" id="KW-1185">Reference proteome</keyword>
<evidence type="ECO:0000313" key="3">
    <source>
        <dbReference type="Proteomes" id="UP001048976"/>
    </source>
</evidence>
<gene>
    <name evidence="2" type="ORF">KVG91_08925</name>
</gene>
<sequence length="126" mass="13838">MRISPMPLAFCAIFTCISLTAQAETQKERDLHCAAYYEVLSVAGDQPDISRKQSSKASYALLVHAGYTPQAQDYVAQKMVDLHKETTGPMTPASTAKLREKYDAECKVLLKAAWCEAYKDPGACEG</sequence>
<dbReference type="EMBL" id="JAHSTY010000001">
    <property type="protein sequence ID" value="MBV4452716.1"/>
    <property type="molecule type" value="Genomic_DNA"/>
</dbReference>
<feature type="chain" id="PRO_5046622407" evidence="1">
    <location>
        <begin position="24"/>
        <end position="126"/>
    </location>
</feature>